<reference evidence="3" key="2">
    <citation type="submission" date="2018-05" db="EMBL/GenBank/DDBJ databases">
        <title>OgluRS3 (Oryza glumaepatula Reference Sequence Version 3).</title>
        <authorList>
            <person name="Zhang J."/>
            <person name="Kudrna D."/>
            <person name="Lee S."/>
            <person name="Talag J."/>
            <person name="Welchert J."/>
            <person name="Wing R.A."/>
        </authorList>
    </citation>
    <scope>NUCLEOTIDE SEQUENCE [LARGE SCALE GENOMIC DNA]</scope>
</reference>
<dbReference type="InterPro" id="IPR029063">
    <property type="entry name" value="SAM-dependent_MTases_sf"/>
</dbReference>
<evidence type="ECO:0000256" key="2">
    <source>
        <dbReference type="ARBA" id="ARBA00022842"/>
    </source>
</evidence>
<keyword evidence="1" id="KW-0479">Metal-binding</keyword>
<dbReference type="HOGENOM" id="CLU_283482_0_0_1"/>
<dbReference type="Gramene" id="OGLUM11G08400.1">
    <property type="protein sequence ID" value="OGLUM11G08400.1"/>
    <property type="gene ID" value="OGLUM11G08400"/>
</dbReference>
<protein>
    <recommendedName>
        <fullName evidence="5">SAM dependent carboxyl methyltransferase</fullName>
    </recommendedName>
</protein>
<dbReference type="InterPro" id="IPR042086">
    <property type="entry name" value="MeTrfase_capping"/>
</dbReference>
<dbReference type="FunFam" id="3.40.50.150:FF:000530">
    <property type="entry name" value="Os11g0256900 protein"/>
    <property type="match status" value="3"/>
</dbReference>
<organism evidence="3">
    <name type="scientific">Oryza glumipatula</name>
    <dbReference type="NCBI Taxonomy" id="40148"/>
    <lineage>
        <taxon>Eukaryota</taxon>
        <taxon>Viridiplantae</taxon>
        <taxon>Streptophyta</taxon>
        <taxon>Embryophyta</taxon>
        <taxon>Tracheophyta</taxon>
        <taxon>Spermatophyta</taxon>
        <taxon>Magnoliopsida</taxon>
        <taxon>Liliopsida</taxon>
        <taxon>Poales</taxon>
        <taxon>Poaceae</taxon>
        <taxon>BOP clade</taxon>
        <taxon>Oryzoideae</taxon>
        <taxon>Oryzeae</taxon>
        <taxon>Oryzinae</taxon>
        <taxon>Oryza</taxon>
    </lineage>
</organism>
<evidence type="ECO:0008006" key="5">
    <source>
        <dbReference type="Google" id="ProtNLM"/>
    </source>
</evidence>
<dbReference type="Gene3D" id="1.10.1200.270">
    <property type="entry name" value="Methyltransferase, alpha-helical capping domain"/>
    <property type="match status" value="2"/>
</dbReference>
<dbReference type="PANTHER" id="PTHR31009">
    <property type="entry name" value="S-ADENOSYL-L-METHIONINE:CARBOXYL METHYLTRANSFERASE FAMILY PROTEIN"/>
    <property type="match status" value="1"/>
</dbReference>
<keyword evidence="2" id="KW-0460">Magnesium</keyword>
<reference evidence="3" key="1">
    <citation type="submission" date="2015-04" db="UniProtKB">
        <authorList>
            <consortium name="EnsemblPlants"/>
        </authorList>
    </citation>
    <scope>IDENTIFICATION</scope>
</reference>
<evidence type="ECO:0000313" key="4">
    <source>
        <dbReference type="Proteomes" id="UP000026961"/>
    </source>
</evidence>
<dbReference type="SUPFAM" id="SSF53335">
    <property type="entry name" value="S-adenosyl-L-methionine-dependent methyltransferases"/>
    <property type="match status" value="3"/>
</dbReference>
<dbReference type="Gene3D" id="3.40.50.150">
    <property type="entry name" value="Vaccinia Virus protein VP39"/>
    <property type="match status" value="3"/>
</dbReference>
<dbReference type="AlphaFoldDB" id="A0A0E0BHE4"/>
<keyword evidence="4" id="KW-1185">Reference proteome</keyword>
<evidence type="ECO:0000256" key="1">
    <source>
        <dbReference type="ARBA" id="ARBA00022723"/>
    </source>
</evidence>
<evidence type="ECO:0000313" key="3">
    <source>
        <dbReference type="EnsemblPlants" id="OGLUM11G08400.1"/>
    </source>
</evidence>
<sequence length="984" mass="110827">MKIERDFHMMKGDDEFSYAENSRMQKRAILAAKPIVEKAVRDVCIDLHPQSMVIADLGCSFGANTLLFVSEAITTICEDHNNTIKESPMEIQFFLNDLPGNDFNHIFQSLEQFEQSTTQDCTCKGLQPPPHFVAGLPGSFYTRLFPCNSVHLFHSSMSVMWLSQVPEHLDGSMNEGNIHIGATTPPSVAKLYQNQFEKDFSQFLQMRCMEIVPGGRMVLTVAGRKSKDVFNAGGTTTLFELLSQGLHTLVAEGRVAKEKLDSFNIPFYCPSADELKQLVQQCELLDISDIQLLEIDGNAMDDSEQAEDISATHTAGKSMSASLRAAMESLISSHFGEGILEELFTVFARKFTSYIESDVEKSGITSKVRSWYASLASTRRAILTTRPMVEKAVREMCRDLHPQSMTIVDLGCSFGANTLLFVSDVITTICENCNNAIEESTMEIQFFLNDLPSNDFNHIFQSLEQFEQLTKQHFTCRGLQPPPYYVAAMAGSFYTRLFPSNSVHFFHSSMSVMWLSQVPENLDGSMNKGNVYIGATTPPMVAKLYRNQFEKDFLQFLRMRCKEIVPRGRMVLTLVGRRSKDVFDAGRTTIGFELLSQGLRTLVAEHFKAMKIDRDFHMMKGDDEFSYAKNSRIQRRAILATRPMVEKAVREICIDLHPQSMVIVDLGCSFGANTLLFVSEVITTICKNRNSALEESTMEVQFFLNDLPGNDFNQIFQSLEQFEQLKKQHCACRGLQPPPYYVAALAGSFYTRLFPSNTVHFFHSSMSVMWLSQVPGNLDGSMNEGNVHIGATTPPMVAKLYQNQFEKDFMQFLRMRCREIVHGGRMVLTVVGRKSKDVFDAGRTTIIFELLSQGLRTLVAEGRVEKEKLDYFNIPIYCPSVDELKQLVWRNNLLDISDVQLFEMDGNPMDDLEPIEGAAAAQATGQSMSATLRAAIESLIASHFGDSILDELFTVFAHNFTSYIESEVEKSTITVITLYLQAKY</sequence>
<dbReference type="InterPro" id="IPR005299">
    <property type="entry name" value="MeTrfase_7"/>
</dbReference>
<proteinExistence type="predicted"/>
<dbReference type="Proteomes" id="UP000026961">
    <property type="component" value="Chromosome 11"/>
</dbReference>
<accession>A0A0E0BHE4</accession>
<name>A0A0E0BHE4_9ORYZ</name>
<dbReference type="GO" id="GO:0046872">
    <property type="term" value="F:metal ion binding"/>
    <property type="evidence" value="ECO:0007669"/>
    <property type="project" value="UniProtKB-KW"/>
</dbReference>
<dbReference type="Pfam" id="PF03492">
    <property type="entry name" value="Methyltransf_7"/>
    <property type="match status" value="3"/>
</dbReference>
<dbReference type="eggNOG" id="ENOG502QQVK">
    <property type="taxonomic scope" value="Eukaryota"/>
</dbReference>
<dbReference type="EnsemblPlants" id="OGLUM11G08400.1">
    <property type="protein sequence ID" value="OGLUM11G08400.1"/>
    <property type="gene ID" value="OGLUM11G08400"/>
</dbReference>
<dbReference type="GO" id="GO:0008168">
    <property type="term" value="F:methyltransferase activity"/>
    <property type="evidence" value="ECO:0007669"/>
    <property type="project" value="InterPro"/>
</dbReference>